<evidence type="ECO:0000256" key="1">
    <source>
        <dbReference type="SAM" id="MobiDB-lite"/>
    </source>
</evidence>
<evidence type="ECO:0000313" key="3">
    <source>
        <dbReference type="Proteomes" id="UP001159363"/>
    </source>
</evidence>
<gene>
    <name evidence="2" type="ORF">PR048_005390</name>
</gene>
<name>A0ABQ9I941_9NEOP</name>
<reference evidence="2 3" key="1">
    <citation type="submission" date="2023-02" db="EMBL/GenBank/DDBJ databases">
        <title>LHISI_Scaffold_Assembly.</title>
        <authorList>
            <person name="Stuart O.P."/>
            <person name="Cleave R."/>
            <person name="Magrath M.J.L."/>
            <person name="Mikheyev A.S."/>
        </authorList>
    </citation>
    <scope>NUCLEOTIDE SEQUENCE [LARGE SCALE GENOMIC DNA]</scope>
    <source>
        <strain evidence="2">Daus_M_001</strain>
        <tissue evidence="2">Leg muscle</tissue>
    </source>
</reference>
<protein>
    <submittedName>
        <fullName evidence="2">Uncharacterized protein</fullName>
    </submittedName>
</protein>
<comment type="caution">
    <text evidence="2">The sequence shown here is derived from an EMBL/GenBank/DDBJ whole genome shotgun (WGS) entry which is preliminary data.</text>
</comment>
<proteinExistence type="predicted"/>
<dbReference type="Proteomes" id="UP001159363">
    <property type="component" value="Chromosome 2"/>
</dbReference>
<evidence type="ECO:0000313" key="2">
    <source>
        <dbReference type="EMBL" id="KAJ8892809.1"/>
    </source>
</evidence>
<dbReference type="EMBL" id="JARBHB010000002">
    <property type="protein sequence ID" value="KAJ8892809.1"/>
    <property type="molecule type" value="Genomic_DNA"/>
</dbReference>
<keyword evidence="3" id="KW-1185">Reference proteome</keyword>
<feature type="region of interest" description="Disordered" evidence="1">
    <location>
        <begin position="1"/>
        <end position="21"/>
    </location>
</feature>
<organism evidence="2 3">
    <name type="scientific">Dryococelus australis</name>
    <dbReference type="NCBI Taxonomy" id="614101"/>
    <lineage>
        <taxon>Eukaryota</taxon>
        <taxon>Metazoa</taxon>
        <taxon>Ecdysozoa</taxon>
        <taxon>Arthropoda</taxon>
        <taxon>Hexapoda</taxon>
        <taxon>Insecta</taxon>
        <taxon>Pterygota</taxon>
        <taxon>Neoptera</taxon>
        <taxon>Polyneoptera</taxon>
        <taxon>Phasmatodea</taxon>
        <taxon>Verophasmatodea</taxon>
        <taxon>Anareolatae</taxon>
        <taxon>Phasmatidae</taxon>
        <taxon>Eurycanthinae</taxon>
        <taxon>Dryococelus</taxon>
    </lineage>
</organism>
<sequence length="181" mass="20407">MKAWMATNNTTSMGGEGIKGTNTRVRNRKEIPLKDAELPRGCHPGVEMVTKPMLIAHIHEIKIQVGNGDTVAISRVIQLRITPIPLLNQLQTIKKLERPSVRIAMIPVTRLKIVAVTSRASRVINRQALLNIKTRRYSIIIDFGSGVILTRENTPIPEFKPTKWKYGNIDVRSHRMSTIEN</sequence>
<accession>A0ABQ9I941</accession>
<feature type="compositionally biased region" description="Polar residues" evidence="1">
    <location>
        <begin position="1"/>
        <end position="13"/>
    </location>
</feature>